<feature type="compositionally biased region" description="Basic and acidic residues" evidence="1">
    <location>
        <begin position="171"/>
        <end position="186"/>
    </location>
</feature>
<feature type="non-terminal residue" evidence="2">
    <location>
        <position position="1"/>
    </location>
</feature>
<name>A0A1B6C437_9HEMI</name>
<feature type="compositionally biased region" description="Basic residues" evidence="1">
    <location>
        <begin position="498"/>
        <end position="511"/>
    </location>
</feature>
<feature type="region of interest" description="Disordered" evidence="1">
    <location>
        <begin position="670"/>
        <end position="708"/>
    </location>
</feature>
<accession>A0A1B6C437</accession>
<feature type="compositionally biased region" description="Polar residues" evidence="1">
    <location>
        <begin position="477"/>
        <end position="492"/>
    </location>
</feature>
<dbReference type="AlphaFoldDB" id="A0A1B6C437"/>
<feature type="compositionally biased region" description="Low complexity" evidence="1">
    <location>
        <begin position="681"/>
        <end position="708"/>
    </location>
</feature>
<sequence length="794" mass="87031">ESEEHYPVSSESPKSSLPTKIPSPASSSPSPKSSPMKTPSSSSPHHEDLLSVSSPPSPRSLSPHDKVQDYENESTLANQLPESPHTPTVVESSDSNKPPPPETVKVVEPHKGTCDSVNLSSSVDEPCFPYTKEVKKLSKDMPDISQDDSNSKIQITEKESKQETEVSCETQEQKQPEVKKTKDLDRPPQYTQYTMKVDLTQTEEKPIETNKNVNISFEKVKPIQKDESRGNLKGIEYIKEDDKAKSEIKEHYAKDNKFDGKSLYNVSSYQKENGPLKVDEKDYKRKSEHKQHVKKDDLSPPIVVLDEPERLHERNDDRKNSDNELIVVSGNTTPRLDHSVETIQPATPLNPGSVKQTPPQPEIPSMGVYTPDSTTNSVHSLHGYSQCDLDVSQLGLESPTSISSNDMPPSVSEPPRPPSSQPYTDCAQQSIMYHHVGSSPQHCVPILPQYQSTSSSKPSSSSRSKAQSVSQHHARNRSTPPAQSPTVHRSTPPQQPTSRHHQQPYTHHHPHHAVISQANYGIMPQMGQTPGSYSMVPMATVIQHRMSASAQQSPNQRLGSSPSCSVSTPTNFYIQNIQTAMHHPHSHTPTPAPCSSVGQSGQGGPSSCSIAKLQQLTNGLDMIPPGHCANMTPPPPMNLTPPPPPSHATMTPPPTAHQMLQQSNLSNYHKFYQSNMPPAPSGRSSRGSSSVQMPSGSSSSRSGVSPNVTINPNLMAQYSTFNGYRMASQQSPATVTGYITNTTGFINQSQIPVQMGVMNMAQSQYGQDPATLQQNTMYTYGYINGNLINSSLRR</sequence>
<evidence type="ECO:0000313" key="2">
    <source>
        <dbReference type="EMBL" id="JAS08005.1"/>
    </source>
</evidence>
<dbReference type="EMBL" id="GEDC01029293">
    <property type="protein sequence ID" value="JAS08005.1"/>
    <property type="molecule type" value="Transcribed_RNA"/>
</dbReference>
<feature type="compositionally biased region" description="Pro residues" evidence="1">
    <location>
        <begin position="632"/>
        <end position="655"/>
    </location>
</feature>
<feature type="compositionally biased region" description="Basic and acidic residues" evidence="1">
    <location>
        <begin position="307"/>
        <end position="322"/>
    </location>
</feature>
<evidence type="ECO:0000256" key="1">
    <source>
        <dbReference type="SAM" id="MobiDB-lite"/>
    </source>
</evidence>
<feature type="compositionally biased region" description="Low complexity" evidence="1">
    <location>
        <begin position="587"/>
        <end position="609"/>
    </location>
</feature>
<gene>
    <name evidence="2" type="ORF">g.39213</name>
</gene>
<protein>
    <submittedName>
        <fullName evidence="2">Uncharacterized protein</fullName>
    </submittedName>
</protein>
<reference evidence="2" key="1">
    <citation type="submission" date="2015-12" db="EMBL/GenBank/DDBJ databases">
        <title>De novo transcriptome assembly of four potential Pierce s Disease insect vectors from Arizona vineyards.</title>
        <authorList>
            <person name="Tassone E.E."/>
        </authorList>
    </citation>
    <scope>NUCLEOTIDE SEQUENCE</scope>
</reference>
<feature type="compositionally biased region" description="Polar residues" evidence="1">
    <location>
        <begin position="73"/>
        <end position="96"/>
    </location>
</feature>
<feature type="compositionally biased region" description="Pro residues" evidence="1">
    <location>
        <begin position="411"/>
        <end position="420"/>
    </location>
</feature>
<feature type="compositionally biased region" description="Low complexity" evidence="1">
    <location>
        <begin position="18"/>
        <end position="43"/>
    </location>
</feature>
<organism evidence="2">
    <name type="scientific">Clastoptera arizonana</name>
    <name type="common">Arizona spittle bug</name>
    <dbReference type="NCBI Taxonomy" id="38151"/>
    <lineage>
        <taxon>Eukaryota</taxon>
        <taxon>Metazoa</taxon>
        <taxon>Ecdysozoa</taxon>
        <taxon>Arthropoda</taxon>
        <taxon>Hexapoda</taxon>
        <taxon>Insecta</taxon>
        <taxon>Pterygota</taxon>
        <taxon>Neoptera</taxon>
        <taxon>Paraneoptera</taxon>
        <taxon>Hemiptera</taxon>
        <taxon>Auchenorrhyncha</taxon>
        <taxon>Cercopoidea</taxon>
        <taxon>Clastopteridae</taxon>
        <taxon>Clastoptera</taxon>
    </lineage>
</organism>
<proteinExistence type="predicted"/>
<feature type="compositionally biased region" description="Basic and acidic residues" evidence="1">
    <location>
        <begin position="132"/>
        <end position="142"/>
    </location>
</feature>
<feature type="region of interest" description="Disordered" evidence="1">
    <location>
        <begin position="582"/>
        <end position="657"/>
    </location>
</feature>
<feature type="region of interest" description="Disordered" evidence="1">
    <location>
        <begin position="1"/>
        <end position="211"/>
    </location>
</feature>
<feature type="compositionally biased region" description="Polar residues" evidence="1">
    <location>
        <begin position="398"/>
        <end position="407"/>
    </location>
</feature>
<feature type="region of interest" description="Disordered" evidence="1">
    <location>
        <begin position="444"/>
        <end position="511"/>
    </location>
</feature>
<feature type="region of interest" description="Disordered" evidence="1">
    <location>
        <begin position="256"/>
        <end position="424"/>
    </location>
</feature>
<feature type="compositionally biased region" description="Basic and acidic residues" evidence="1">
    <location>
        <begin position="155"/>
        <end position="164"/>
    </location>
</feature>
<feature type="compositionally biased region" description="Low complexity" evidence="1">
    <location>
        <begin position="449"/>
        <end position="471"/>
    </location>
</feature>